<reference evidence="2" key="2">
    <citation type="submission" date="2009-11" db="EMBL/GenBank/DDBJ databases">
        <title>The Genome Sequence of Allomyces macrogynus strain ATCC 38327.</title>
        <authorList>
            <consortium name="The Broad Institute Genome Sequencing Platform"/>
            <person name="Russ C."/>
            <person name="Cuomo C."/>
            <person name="Shea T."/>
            <person name="Young S.K."/>
            <person name="Zeng Q."/>
            <person name="Koehrsen M."/>
            <person name="Haas B."/>
            <person name="Borodovsky M."/>
            <person name="Guigo R."/>
            <person name="Alvarado L."/>
            <person name="Berlin A."/>
            <person name="Borenstein D."/>
            <person name="Chen Z."/>
            <person name="Engels R."/>
            <person name="Freedman E."/>
            <person name="Gellesch M."/>
            <person name="Goldberg J."/>
            <person name="Griggs A."/>
            <person name="Gujja S."/>
            <person name="Heiman D."/>
            <person name="Hepburn T."/>
            <person name="Howarth C."/>
            <person name="Jen D."/>
            <person name="Larson L."/>
            <person name="Lewis B."/>
            <person name="Mehta T."/>
            <person name="Park D."/>
            <person name="Pearson M."/>
            <person name="Roberts A."/>
            <person name="Saif S."/>
            <person name="Shenoy N."/>
            <person name="Sisk P."/>
            <person name="Stolte C."/>
            <person name="Sykes S."/>
            <person name="Walk T."/>
            <person name="White J."/>
            <person name="Yandava C."/>
            <person name="Burger G."/>
            <person name="Gray M.W."/>
            <person name="Holland P.W.H."/>
            <person name="King N."/>
            <person name="Lang F.B.F."/>
            <person name="Roger A.J."/>
            <person name="Ruiz-Trillo I."/>
            <person name="Lander E."/>
            <person name="Nusbaum C."/>
        </authorList>
    </citation>
    <scope>NUCLEOTIDE SEQUENCE [LARGE SCALE GENOMIC DNA]</scope>
    <source>
        <strain evidence="2">ATCC 38327</strain>
    </source>
</reference>
<sequence>MPRGHPFATRIFKGLLPEQLLDLATGAGAFVALALCEADATKVDAVKALAPHVAEIEASVSAWIEGLATALHSRLRTVDGTDRFVVDAYSFVDPRWPGHPPPPPSGHRSTRFVAPAYAATSGGYDAAGDHPMSQSMHALQALAEYHAESKISHVGEVVRAAASLVVQWAAAVDDDEDGATADEVPQRLAVATFAGTLARTARSGAESHADMRVRNAWTHLRAFAVTQWSAVLAAGVLAGNDAAYTTRELSVAAVGLADVVALVDDDAGKPVFLEPWAAVVGALTKRQVVRGAAGDRLALGGFAAAPLNEPARLAAAEGVDAAAAAATQRVEDTAWAVRAVQRAVEVLERAVAGDDVGAALVARAVVLVGRVGGAL</sequence>
<protein>
    <submittedName>
        <fullName evidence="1">Uncharacterized protein</fullName>
    </submittedName>
</protein>
<accession>A0A0L0SU24</accession>
<evidence type="ECO:0000313" key="2">
    <source>
        <dbReference type="Proteomes" id="UP000054350"/>
    </source>
</evidence>
<name>A0A0L0SU24_ALLM3</name>
<dbReference type="EMBL" id="GG745348">
    <property type="protein sequence ID" value="KNE65910.1"/>
    <property type="molecule type" value="Genomic_DNA"/>
</dbReference>
<dbReference type="Proteomes" id="UP000054350">
    <property type="component" value="Unassembled WGS sequence"/>
</dbReference>
<dbReference type="AlphaFoldDB" id="A0A0L0SU24"/>
<keyword evidence="2" id="KW-1185">Reference proteome</keyword>
<gene>
    <name evidence="1" type="ORF">AMAG_09875</name>
</gene>
<dbReference type="VEuPathDB" id="FungiDB:AMAG_09875"/>
<organism evidence="1 2">
    <name type="scientific">Allomyces macrogynus (strain ATCC 38327)</name>
    <name type="common">Allomyces javanicus var. macrogynus</name>
    <dbReference type="NCBI Taxonomy" id="578462"/>
    <lineage>
        <taxon>Eukaryota</taxon>
        <taxon>Fungi</taxon>
        <taxon>Fungi incertae sedis</taxon>
        <taxon>Blastocladiomycota</taxon>
        <taxon>Blastocladiomycetes</taxon>
        <taxon>Blastocladiales</taxon>
        <taxon>Blastocladiaceae</taxon>
        <taxon>Allomyces</taxon>
    </lineage>
</organism>
<proteinExistence type="predicted"/>
<reference evidence="1 2" key="1">
    <citation type="submission" date="2009-11" db="EMBL/GenBank/DDBJ databases">
        <title>Annotation of Allomyces macrogynus ATCC 38327.</title>
        <authorList>
            <consortium name="The Broad Institute Genome Sequencing Platform"/>
            <person name="Russ C."/>
            <person name="Cuomo C."/>
            <person name="Burger G."/>
            <person name="Gray M.W."/>
            <person name="Holland P.W.H."/>
            <person name="King N."/>
            <person name="Lang F.B.F."/>
            <person name="Roger A.J."/>
            <person name="Ruiz-Trillo I."/>
            <person name="Young S.K."/>
            <person name="Zeng Q."/>
            <person name="Gargeya S."/>
            <person name="Fitzgerald M."/>
            <person name="Haas B."/>
            <person name="Abouelleil A."/>
            <person name="Alvarado L."/>
            <person name="Arachchi H.M."/>
            <person name="Berlin A."/>
            <person name="Chapman S.B."/>
            <person name="Gearin G."/>
            <person name="Goldberg J."/>
            <person name="Griggs A."/>
            <person name="Gujja S."/>
            <person name="Hansen M."/>
            <person name="Heiman D."/>
            <person name="Howarth C."/>
            <person name="Larimer J."/>
            <person name="Lui A."/>
            <person name="MacDonald P.J.P."/>
            <person name="McCowen C."/>
            <person name="Montmayeur A."/>
            <person name="Murphy C."/>
            <person name="Neiman D."/>
            <person name="Pearson M."/>
            <person name="Priest M."/>
            <person name="Roberts A."/>
            <person name="Saif S."/>
            <person name="Shea T."/>
            <person name="Sisk P."/>
            <person name="Stolte C."/>
            <person name="Sykes S."/>
            <person name="Wortman J."/>
            <person name="Nusbaum C."/>
            <person name="Birren B."/>
        </authorList>
    </citation>
    <scope>NUCLEOTIDE SEQUENCE [LARGE SCALE GENOMIC DNA]</scope>
    <source>
        <strain evidence="1 2">ATCC 38327</strain>
    </source>
</reference>
<evidence type="ECO:0000313" key="1">
    <source>
        <dbReference type="EMBL" id="KNE65910.1"/>
    </source>
</evidence>